<feature type="compositionally biased region" description="Polar residues" evidence="1">
    <location>
        <begin position="75"/>
        <end position="92"/>
    </location>
</feature>
<dbReference type="CDD" id="cd14813">
    <property type="entry name" value="bZIP_BmCbz-like"/>
    <property type="match status" value="1"/>
</dbReference>
<reference evidence="3 4" key="1">
    <citation type="journal article" date="2023" name="Arcadia Sci">
        <title>De novo assembly of a long-read Amblyomma americanum tick genome.</title>
        <authorList>
            <person name="Chou S."/>
            <person name="Poskanzer K.E."/>
            <person name="Rollins M."/>
            <person name="Thuy-Boun P.S."/>
        </authorList>
    </citation>
    <scope>NUCLEOTIDE SEQUENCE [LARGE SCALE GENOMIC DNA]</scope>
    <source>
        <strain evidence="3">F_SG_1</strain>
        <tissue evidence="3">Salivary glands</tissue>
    </source>
</reference>
<evidence type="ECO:0000256" key="1">
    <source>
        <dbReference type="SAM" id="MobiDB-lite"/>
    </source>
</evidence>
<dbReference type="AlphaFoldDB" id="A0AAQ4DUW1"/>
<feature type="region of interest" description="Disordered" evidence="1">
    <location>
        <begin position="73"/>
        <end position="92"/>
    </location>
</feature>
<protein>
    <recommendedName>
        <fullName evidence="2">BZIP domain-containing protein</fullName>
    </recommendedName>
</protein>
<feature type="compositionally biased region" description="Basic and acidic residues" evidence="1">
    <location>
        <begin position="325"/>
        <end position="341"/>
    </location>
</feature>
<feature type="compositionally biased region" description="Low complexity" evidence="1">
    <location>
        <begin position="227"/>
        <end position="248"/>
    </location>
</feature>
<evidence type="ECO:0000313" key="4">
    <source>
        <dbReference type="Proteomes" id="UP001321473"/>
    </source>
</evidence>
<dbReference type="EMBL" id="JARKHS020026543">
    <property type="protein sequence ID" value="KAK8766251.1"/>
    <property type="molecule type" value="Genomic_DNA"/>
</dbReference>
<accession>A0AAQ4DUW1</accession>
<dbReference type="InterPro" id="IPR004827">
    <property type="entry name" value="bZIP"/>
</dbReference>
<organism evidence="3 4">
    <name type="scientific">Amblyomma americanum</name>
    <name type="common">Lone star tick</name>
    <dbReference type="NCBI Taxonomy" id="6943"/>
    <lineage>
        <taxon>Eukaryota</taxon>
        <taxon>Metazoa</taxon>
        <taxon>Ecdysozoa</taxon>
        <taxon>Arthropoda</taxon>
        <taxon>Chelicerata</taxon>
        <taxon>Arachnida</taxon>
        <taxon>Acari</taxon>
        <taxon>Parasitiformes</taxon>
        <taxon>Ixodida</taxon>
        <taxon>Ixodoidea</taxon>
        <taxon>Ixodidae</taxon>
        <taxon>Amblyomminae</taxon>
        <taxon>Amblyomma</taxon>
    </lineage>
</organism>
<feature type="domain" description="BZIP" evidence="2">
    <location>
        <begin position="305"/>
        <end position="368"/>
    </location>
</feature>
<proteinExistence type="predicted"/>
<dbReference type="PROSITE" id="PS50217">
    <property type="entry name" value="BZIP"/>
    <property type="match status" value="1"/>
</dbReference>
<comment type="caution">
    <text evidence="3">The sequence shown here is derived from an EMBL/GenBank/DDBJ whole genome shotgun (WGS) entry which is preliminary data.</text>
</comment>
<feature type="compositionally biased region" description="Low complexity" evidence="1">
    <location>
        <begin position="259"/>
        <end position="275"/>
    </location>
</feature>
<feature type="compositionally biased region" description="Low complexity" evidence="1">
    <location>
        <begin position="285"/>
        <end position="296"/>
    </location>
</feature>
<feature type="compositionally biased region" description="Polar residues" evidence="1">
    <location>
        <begin position="212"/>
        <end position="222"/>
    </location>
</feature>
<feature type="compositionally biased region" description="Basic and acidic residues" evidence="1">
    <location>
        <begin position="299"/>
        <end position="313"/>
    </location>
</feature>
<evidence type="ECO:0000313" key="3">
    <source>
        <dbReference type="EMBL" id="KAK8766251.1"/>
    </source>
</evidence>
<dbReference type="SMART" id="SM00338">
    <property type="entry name" value="BRLZ"/>
    <property type="match status" value="1"/>
</dbReference>
<dbReference type="SUPFAM" id="SSF57959">
    <property type="entry name" value="Leucine zipper domain"/>
    <property type="match status" value="1"/>
</dbReference>
<feature type="region of interest" description="Disordered" evidence="1">
    <location>
        <begin position="199"/>
        <end position="341"/>
    </location>
</feature>
<dbReference type="Pfam" id="PF07716">
    <property type="entry name" value="bZIP_2"/>
    <property type="match status" value="1"/>
</dbReference>
<feature type="region of interest" description="Disordered" evidence="1">
    <location>
        <begin position="1"/>
        <end position="24"/>
    </location>
</feature>
<dbReference type="InterPro" id="IPR046347">
    <property type="entry name" value="bZIP_sf"/>
</dbReference>
<dbReference type="Proteomes" id="UP001321473">
    <property type="component" value="Unassembled WGS sequence"/>
</dbReference>
<keyword evidence="4" id="KW-1185">Reference proteome</keyword>
<dbReference type="GO" id="GO:0003700">
    <property type="term" value="F:DNA-binding transcription factor activity"/>
    <property type="evidence" value="ECO:0007669"/>
    <property type="project" value="InterPro"/>
</dbReference>
<sequence length="372" mass="40873">MRASRHFAARSSASRVSQRSVVPQQVRQRVQSTITGTPDPIMLSTWSVTGMAKNHHCVSVVYRDTTQADYDGSGETYNHASPRHASTSSSHLDTGDSSFFFDDLTKPHVGSSDLKESALQAYMPLDDVFLFDLPSHLESLPTDLPSPTRLYDGLHQDKVLMTLDKPARETGLSQEYPAATMEMWESNETFQDLSGLIKEGKSASAPPPASSQSCYIMQSQPSHRVPASSASITTTATSSNSSSTSHTTWQLHPPPPPLAVASTSATSTTAPAVTVKRPLSPIGEAGPSHAGASSSPKLQKLEEPEHRYSDMRVKNNMASRRSRMTRKDKEKEMEKRASELEQENELLRIKVKSLEELTEKLKKHLISTIVKK</sequence>
<dbReference type="Gene3D" id="1.20.5.170">
    <property type="match status" value="1"/>
</dbReference>
<gene>
    <name evidence="3" type="ORF">V5799_006970</name>
</gene>
<name>A0AAQ4DUW1_AMBAM</name>
<feature type="compositionally biased region" description="Low complexity" evidence="1">
    <location>
        <begin position="9"/>
        <end position="24"/>
    </location>
</feature>
<evidence type="ECO:0000259" key="2">
    <source>
        <dbReference type="PROSITE" id="PS50217"/>
    </source>
</evidence>